<dbReference type="RefSeq" id="WP_380094105.1">
    <property type="nucleotide sequence ID" value="NZ_JBHRYD010000001.1"/>
</dbReference>
<sequence>MARNRMPLAVLLALTLGPAVAIGMTLWFVTDLLPQCVVEEQRRLPAPDGAFDLVVFSRDCGATTTANTQAALVPPGEEVPFDAASFVSIAAAADLAPRWDEEGRIEIVLPPDVEIYRQDDGVAGVAVRYR</sequence>
<keyword evidence="2" id="KW-1185">Reference proteome</keyword>
<dbReference type="EMBL" id="JBHRYD010000001">
    <property type="protein sequence ID" value="MFC3703353.1"/>
    <property type="molecule type" value="Genomic_DNA"/>
</dbReference>
<accession>A0ABV7WXW6</accession>
<reference evidence="2" key="1">
    <citation type="journal article" date="2019" name="Int. J. Syst. Evol. Microbiol.">
        <title>The Global Catalogue of Microorganisms (GCM) 10K type strain sequencing project: providing services to taxonomists for standard genome sequencing and annotation.</title>
        <authorList>
            <consortium name="The Broad Institute Genomics Platform"/>
            <consortium name="The Broad Institute Genome Sequencing Center for Infectious Disease"/>
            <person name="Wu L."/>
            <person name="Ma J."/>
        </authorList>
    </citation>
    <scope>NUCLEOTIDE SEQUENCE [LARGE SCALE GENOMIC DNA]</scope>
    <source>
        <strain evidence="2">KCTC 42281</strain>
    </source>
</reference>
<gene>
    <name evidence="1" type="ORF">ACFOOL_01130</name>
</gene>
<dbReference type="Proteomes" id="UP001595613">
    <property type="component" value="Unassembled WGS sequence"/>
</dbReference>
<proteinExistence type="predicted"/>
<organism evidence="1 2">
    <name type="scientific">Devosia honganensis</name>
    <dbReference type="NCBI Taxonomy" id="1610527"/>
    <lineage>
        <taxon>Bacteria</taxon>
        <taxon>Pseudomonadati</taxon>
        <taxon>Pseudomonadota</taxon>
        <taxon>Alphaproteobacteria</taxon>
        <taxon>Hyphomicrobiales</taxon>
        <taxon>Devosiaceae</taxon>
        <taxon>Devosia</taxon>
    </lineage>
</organism>
<protein>
    <recommendedName>
        <fullName evidence="3">DUF2125 domain-containing protein</fullName>
    </recommendedName>
</protein>
<comment type="caution">
    <text evidence="1">The sequence shown here is derived from an EMBL/GenBank/DDBJ whole genome shotgun (WGS) entry which is preliminary data.</text>
</comment>
<evidence type="ECO:0008006" key="3">
    <source>
        <dbReference type="Google" id="ProtNLM"/>
    </source>
</evidence>
<name>A0ABV7WXW6_9HYPH</name>
<evidence type="ECO:0000313" key="1">
    <source>
        <dbReference type="EMBL" id="MFC3703353.1"/>
    </source>
</evidence>
<evidence type="ECO:0000313" key="2">
    <source>
        <dbReference type="Proteomes" id="UP001595613"/>
    </source>
</evidence>